<dbReference type="Proteomes" id="UP001157439">
    <property type="component" value="Unassembled WGS sequence"/>
</dbReference>
<reference evidence="2 3" key="1">
    <citation type="journal article" date="2014" name="Int. J. Syst. Evol. Microbiol.">
        <title>Complete genome sequence of Corynebacterium casei LMG S-19264T (=DSM 44701T), isolated from a smear-ripened cheese.</title>
        <authorList>
            <consortium name="US DOE Joint Genome Institute (JGI-PGF)"/>
            <person name="Walter F."/>
            <person name="Albersmeier A."/>
            <person name="Kalinowski J."/>
            <person name="Ruckert C."/>
        </authorList>
    </citation>
    <scope>NUCLEOTIDE SEQUENCE [LARGE SCALE GENOMIC DNA]</scope>
    <source>
        <strain evidence="2 3">NBRC 112785</strain>
    </source>
</reference>
<protein>
    <submittedName>
        <fullName evidence="2">N-acetyltransferase GCN5</fullName>
    </submittedName>
</protein>
<name>A0AA37WWF9_9GAMM</name>
<sequence>MEVPEILIDTPRLQMRHFCIDDVDAVFAFSTNPEVCRYTGDAGTVKTRQDAMKLITDLWQEEYQRYGYARYALIHKGDNKVIGFCGVKYLDDEQRPDIGYRMLPQYWGQGLAYEAAQATMDYARNELGLTNIMAEAVVENIASNKILLKLGLTLVDNYQRYGFNVNRYE</sequence>
<gene>
    <name evidence="2" type="ORF">GCM10007894_14090</name>
</gene>
<dbReference type="InterPro" id="IPR016181">
    <property type="entry name" value="Acyl_CoA_acyltransferase"/>
</dbReference>
<dbReference type="Gene3D" id="3.40.630.30">
    <property type="match status" value="1"/>
</dbReference>
<keyword evidence="3" id="KW-1185">Reference proteome</keyword>
<evidence type="ECO:0000313" key="2">
    <source>
        <dbReference type="EMBL" id="GLS83432.1"/>
    </source>
</evidence>
<accession>A0AA37WWF9</accession>
<dbReference type="AlphaFoldDB" id="A0AA37WWF9"/>
<organism evidence="2 3">
    <name type="scientific">Paraferrimonas haliotis</name>
    <dbReference type="NCBI Taxonomy" id="2013866"/>
    <lineage>
        <taxon>Bacteria</taxon>
        <taxon>Pseudomonadati</taxon>
        <taxon>Pseudomonadota</taxon>
        <taxon>Gammaproteobacteria</taxon>
        <taxon>Alteromonadales</taxon>
        <taxon>Ferrimonadaceae</taxon>
        <taxon>Paraferrimonas</taxon>
    </lineage>
</organism>
<dbReference type="SUPFAM" id="SSF55729">
    <property type="entry name" value="Acyl-CoA N-acyltransferases (Nat)"/>
    <property type="match status" value="1"/>
</dbReference>
<feature type="domain" description="N-acetyltransferase" evidence="1">
    <location>
        <begin position="13"/>
        <end position="169"/>
    </location>
</feature>
<comment type="caution">
    <text evidence="2">The sequence shown here is derived from an EMBL/GenBank/DDBJ whole genome shotgun (WGS) entry which is preliminary data.</text>
</comment>
<proteinExistence type="predicted"/>
<dbReference type="PROSITE" id="PS51186">
    <property type="entry name" value="GNAT"/>
    <property type="match status" value="1"/>
</dbReference>
<dbReference type="PANTHER" id="PTHR43792">
    <property type="entry name" value="GNAT FAMILY, PUTATIVE (AFU_ORTHOLOGUE AFUA_3G00765)-RELATED-RELATED"/>
    <property type="match status" value="1"/>
</dbReference>
<dbReference type="InterPro" id="IPR051531">
    <property type="entry name" value="N-acetyltransferase"/>
</dbReference>
<dbReference type="GO" id="GO:0016747">
    <property type="term" value="F:acyltransferase activity, transferring groups other than amino-acyl groups"/>
    <property type="evidence" value="ECO:0007669"/>
    <property type="project" value="InterPro"/>
</dbReference>
<dbReference type="RefSeq" id="WP_095499812.1">
    <property type="nucleotide sequence ID" value="NZ_BSPO01000002.1"/>
</dbReference>
<evidence type="ECO:0000313" key="3">
    <source>
        <dbReference type="Proteomes" id="UP001157439"/>
    </source>
</evidence>
<dbReference type="EMBL" id="BSPO01000002">
    <property type="protein sequence ID" value="GLS83432.1"/>
    <property type="molecule type" value="Genomic_DNA"/>
</dbReference>
<dbReference type="Pfam" id="PF13302">
    <property type="entry name" value="Acetyltransf_3"/>
    <property type="match status" value="1"/>
</dbReference>
<dbReference type="PANTHER" id="PTHR43792:SF1">
    <property type="entry name" value="N-ACETYLTRANSFERASE DOMAIN-CONTAINING PROTEIN"/>
    <property type="match status" value="1"/>
</dbReference>
<dbReference type="InterPro" id="IPR000182">
    <property type="entry name" value="GNAT_dom"/>
</dbReference>
<evidence type="ECO:0000259" key="1">
    <source>
        <dbReference type="PROSITE" id="PS51186"/>
    </source>
</evidence>